<dbReference type="EMBL" id="BNCO01000024">
    <property type="protein sequence ID" value="GIL56490.1"/>
    <property type="molecule type" value="Genomic_DNA"/>
</dbReference>
<dbReference type="Proteomes" id="UP000747399">
    <property type="component" value="Unassembled WGS sequence"/>
</dbReference>
<protein>
    <recommendedName>
        <fullName evidence="4">NADP-dependent oxidoreductase domain-containing protein</fullName>
    </recommendedName>
</protein>
<feature type="region of interest" description="Disordered" evidence="1">
    <location>
        <begin position="84"/>
        <end position="103"/>
    </location>
</feature>
<proteinExistence type="predicted"/>
<evidence type="ECO:0000313" key="3">
    <source>
        <dbReference type="Proteomes" id="UP000747399"/>
    </source>
</evidence>
<comment type="caution">
    <text evidence="2">The sequence shown here is derived from an EMBL/GenBank/DDBJ whole genome shotgun (WGS) entry which is preliminary data.</text>
</comment>
<name>A0A8J4F3U6_9CHLO</name>
<accession>A0A8J4F3U6</accession>
<dbReference type="Gene3D" id="3.20.20.100">
    <property type="entry name" value="NADP-dependent oxidoreductase domain"/>
    <property type="match status" value="1"/>
</dbReference>
<keyword evidence="3" id="KW-1185">Reference proteome</keyword>
<dbReference type="SUPFAM" id="SSF51430">
    <property type="entry name" value="NAD(P)-linked oxidoreductase"/>
    <property type="match status" value="1"/>
</dbReference>
<evidence type="ECO:0000256" key="1">
    <source>
        <dbReference type="SAM" id="MobiDB-lite"/>
    </source>
</evidence>
<sequence length="103" mass="11278">MGTLRKPLPRTLTLRNGVELPSVGLGTFRAQDDDARNAVVSALRLGLRHIDTASIYKVTLPGDLRDCEEALKKCLVVVRRHRGTAETENRPVGHPSCYDAASI</sequence>
<dbReference type="AlphaFoldDB" id="A0A8J4F3U6"/>
<evidence type="ECO:0008006" key="4">
    <source>
        <dbReference type="Google" id="ProtNLM"/>
    </source>
</evidence>
<reference evidence="2" key="1">
    <citation type="journal article" date="2021" name="Proc. Natl. Acad. Sci. U.S.A.">
        <title>Three genomes in the algal genus Volvox reveal the fate of a haploid sex-determining region after a transition to homothallism.</title>
        <authorList>
            <person name="Yamamoto K."/>
            <person name="Hamaji T."/>
            <person name="Kawai-Toyooka H."/>
            <person name="Matsuzaki R."/>
            <person name="Takahashi F."/>
            <person name="Nishimura Y."/>
            <person name="Kawachi M."/>
            <person name="Noguchi H."/>
            <person name="Minakuchi Y."/>
            <person name="Umen J.G."/>
            <person name="Toyoda A."/>
            <person name="Nozaki H."/>
        </authorList>
    </citation>
    <scope>NUCLEOTIDE SEQUENCE</scope>
    <source>
        <strain evidence="2">NIES-3780</strain>
    </source>
</reference>
<gene>
    <name evidence="2" type="ORF">Vafri_11842</name>
</gene>
<organism evidence="2 3">
    <name type="scientific">Volvox africanus</name>
    <dbReference type="NCBI Taxonomy" id="51714"/>
    <lineage>
        <taxon>Eukaryota</taxon>
        <taxon>Viridiplantae</taxon>
        <taxon>Chlorophyta</taxon>
        <taxon>core chlorophytes</taxon>
        <taxon>Chlorophyceae</taxon>
        <taxon>CS clade</taxon>
        <taxon>Chlamydomonadales</taxon>
        <taxon>Volvocaceae</taxon>
        <taxon>Volvox</taxon>
    </lineage>
</organism>
<dbReference type="InterPro" id="IPR036812">
    <property type="entry name" value="NAD(P)_OxRdtase_dom_sf"/>
</dbReference>
<evidence type="ECO:0000313" key="2">
    <source>
        <dbReference type="EMBL" id="GIL56490.1"/>
    </source>
</evidence>